<dbReference type="GeneID" id="26122786"/>
<sequence length="146" mass="16782">MEDQHLLTLFLTDDSGFYNYLSEKSDDDAMNDINIVKYYMDFLLSILIRSKEKLENIGCSYEPMSESFKTLIKVKDDGTLVQSFTKPLLNPNSKGVYLDRGYLSDFAISIIRLSKNNPFKLPKITKYINPSSNIYIKNLTSILKSI</sequence>
<evidence type="ECO:0000313" key="1">
    <source>
        <dbReference type="EMBL" id="ALA62470.1"/>
    </source>
</evidence>
<proteinExistence type="predicted"/>
<organism evidence="1 2">
    <name type="scientific">Turkeypox virus</name>
    <dbReference type="NCBI Taxonomy" id="336486"/>
    <lineage>
        <taxon>Viruses</taxon>
        <taxon>Varidnaviria</taxon>
        <taxon>Bamfordvirae</taxon>
        <taxon>Nucleocytoviricota</taxon>
        <taxon>Pokkesviricetes</taxon>
        <taxon>Chitovirales</taxon>
        <taxon>Poxviridae</taxon>
        <taxon>Chordopoxvirinae</taxon>
        <taxon>Avipoxvirus</taxon>
        <taxon>Avipoxvirus turkeypox</taxon>
    </lineage>
</organism>
<evidence type="ECO:0000313" key="2">
    <source>
        <dbReference type="Proteomes" id="UP000142477"/>
    </source>
</evidence>
<accession>A0A0M3PBA4</accession>
<protein>
    <submittedName>
        <fullName evidence="1">IMV membrane protein</fullName>
    </submittedName>
</protein>
<dbReference type="OrthoDB" id="15626at10239"/>
<dbReference type="InterPro" id="IPR005006">
    <property type="entry name" value="Poxvirus_J1"/>
</dbReference>
<dbReference type="KEGG" id="vg:26122786"/>
<reference evidence="1 2" key="1">
    <citation type="journal article" date="2015" name="Infect. Genet. Evol.">
        <title>Unique genomic organization of a novel Avipoxvirus detected in turkey (Meleagris gallopavo).</title>
        <authorList>
            <person name="Banyai K."/>
            <person name="Palya V."/>
            <person name="Denes B."/>
            <person name="Glavits R."/>
            <person name="Ivanics E."/>
            <person name="Horvath B."/>
            <person name="Farkas S.L."/>
            <person name="Marton S."/>
            <person name="Balint A."/>
            <person name="Gyuranecz M."/>
            <person name="Erdelyi K."/>
            <person name="Dan A."/>
        </authorList>
    </citation>
    <scope>NUCLEOTIDE SEQUENCE [LARGE SCALE GENOMIC DNA]</scope>
    <source>
        <strain evidence="1 2">TKPV-HU1124/2011</strain>
    </source>
</reference>
<dbReference type="EMBL" id="KP728110">
    <property type="protein sequence ID" value="ALA62470.1"/>
    <property type="molecule type" value="Genomic_DNA"/>
</dbReference>
<name>A0A0M3PBA4_9POXV</name>
<dbReference type="RefSeq" id="YP_009177117.1">
    <property type="nucleotide sequence ID" value="NC_028238.1"/>
</dbReference>
<dbReference type="Proteomes" id="UP000142477">
    <property type="component" value="Segment"/>
</dbReference>
<keyword evidence="2" id="KW-1185">Reference proteome</keyword>
<dbReference type="Pfam" id="PF03338">
    <property type="entry name" value="Pox_J1"/>
    <property type="match status" value="1"/>
</dbReference>